<dbReference type="Gene3D" id="3.40.630.30">
    <property type="match status" value="2"/>
</dbReference>
<keyword evidence="5" id="KW-1185">Reference proteome</keyword>
<keyword evidence="2" id="KW-0012">Acyltransferase</keyword>
<dbReference type="SUPFAM" id="SSF55729">
    <property type="entry name" value="Acyl-CoA N-acyltransferases (Nat)"/>
    <property type="match status" value="2"/>
</dbReference>
<sequence length="309" mass="35819">MNSRITIREAITESETAVFWKRLYDYFTEDIFRDPEDEDREYFFGEEYHRQIQNLHDRPRNRCHYLFFHRDGQDIGFAMPVIYTEEDGKCFIMEFCVYPEFRGDGTGRKCVTALLEWVEENGGLYAELNYGGDCRRRHFWEGVGFLENGVDEWGEPLMLLPPKAEVPITVEVLADPEDWQLKKLENGFLREIGEPTLTEERQWQLAQAIREGKITFFVAKRGCRAVGMCSVAKCFSTFTCSEVAVFEDFYIEPVFRGKGAARQLTRSAREWCRENGIASITVCCAPCDEEMYQALGFDTPLGITLAHLC</sequence>
<accession>A0A2K4ZMU4</accession>
<organism evidence="4 5">
    <name type="scientific">Acetatifactor muris</name>
    <dbReference type="NCBI Taxonomy" id="879566"/>
    <lineage>
        <taxon>Bacteria</taxon>
        <taxon>Bacillati</taxon>
        <taxon>Bacillota</taxon>
        <taxon>Clostridia</taxon>
        <taxon>Lachnospirales</taxon>
        <taxon>Lachnospiraceae</taxon>
        <taxon>Acetatifactor</taxon>
    </lineage>
</organism>
<dbReference type="PROSITE" id="PS51186">
    <property type="entry name" value="GNAT"/>
    <property type="match status" value="2"/>
</dbReference>
<dbReference type="InterPro" id="IPR000182">
    <property type="entry name" value="GNAT_dom"/>
</dbReference>
<feature type="domain" description="N-acetyltransferase" evidence="3">
    <location>
        <begin position="168"/>
        <end position="309"/>
    </location>
</feature>
<protein>
    <submittedName>
        <fullName evidence="4">Acetyltransferase (GNAT) family protein</fullName>
    </submittedName>
</protein>
<evidence type="ECO:0000313" key="5">
    <source>
        <dbReference type="Proteomes" id="UP000236311"/>
    </source>
</evidence>
<evidence type="ECO:0000256" key="2">
    <source>
        <dbReference type="ARBA" id="ARBA00023315"/>
    </source>
</evidence>
<dbReference type="AlphaFoldDB" id="A0A2K4ZMU4"/>
<feature type="domain" description="N-acetyltransferase" evidence="3">
    <location>
        <begin position="5"/>
        <end position="163"/>
    </location>
</feature>
<evidence type="ECO:0000313" key="4">
    <source>
        <dbReference type="EMBL" id="SOY31765.1"/>
    </source>
</evidence>
<proteinExistence type="predicted"/>
<dbReference type="CDD" id="cd04301">
    <property type="entry name" value="NAT_SF"/>
    <property type="match status" value="2"/>
</dbReference>
<evidence type="ECO:0000256" key="1">
    <source>
        <dbReference type="ARBA" id="ARBA00022679"/>
    </source>
</evidence>
<dbReference type="GO" id="GO:0016747">
    <property type="term" value="F:acyltransferase activity, transferring groups other than amino-acyl groups"/>
    <property type="evidence" value="ECO:0007669"/>
    <property type="project" value="InterPro"/>
</dbReference>
<dbReference type="Proteomes" id="UP000236311">
    <property type="component" value="Unassembled WGS sequence"/>
</dbReference>
<dbReference type="EMBL" id="OFSM01000031">
    <property type="protein sequence ID" value="SOY31765.1"/>
    <property type="molecule type" value="Genomic_DNA"/>
</dbReference>
<evidence type="ECO:0000259" key="3">
    <source>
        <dbReference type="PROSITE" id="PS51186"/>
    </source>
</evidence>
<dbReference type="InterPro" id="IPR016181">
    <property type="entry name" value="Acyl_CoA_acyltransferase"/>
</dbReference>
<dbReference type="InterPro" id="IPR050832">
    <property type="entry name" value="Bact_Acetyltransf"/>
</dbReference>
<reference evidence="4 5" key="1">
    <citation type="submission" date="2018-01" db="EMBL/GenBank/DDBJ databases">
        <authorList>
            <person name="Gaut B.S."/>
            <person name="Morton B.R."/>
            <person name="Clegg M.T."/>
            <person name="Duvall M.R."/>
        </authorList>
    </citation>
    <scope>NUCLEOTIDE SEQUENCE [LARGE SCALE GENOMIC DNA]</scope>
    <source>
        <strain evidence="4">GP69</strain>
    </source>
</reference>
<dbReference type="PANTHER" id="PTHR43877">
    <property type="entry name" value="AMINOALKYLPHOSPHONATE N-ACETYLTRANSFERASE-RELATED-RELATED"/>
    <property type="match status" value="1"/>
</dbReference>
<name>A0A2K4ZMU4_9FIRM</name>
<keyword evidence="1 4" id="KW-0808">Transferase</keyword>
<dbReference type="Pfam" id="PF00583">
    <property type="entry name" value="Acetyltransf_1"/>
    <property type="match status" value="2"/>
</dbReference>
<dbReference type="RefSeq" id="WP_172455245.1">
    <property type="nucleotide sequence ID" value="NZ_JANJZD010000033.1"/>
</dbReference>
<gene>
    <name evidence="4" type="ORF">AMURIS_04513</name>
</gene>